<comment type="caution">
    <text evidence="1">The sequence shown here is derived from an EMBL/GenBank/DDBJ whole genome shotgun (WGS) entry which is preliminary data.</text>
</comment>
<dbReference type="Proteomes" id="UP000319148">
    <property type="component" value="Unassembled WGS sequence"/>
</dbReference>
<dbReference type="RefSeq" id="WP_139940272.1">
    <property type="nucleotide sequence ID" value="NZ_JBHSYP010000008.1"/>
</dbReference>
<sequence>MTKAYLSAFLAGQVSDGRALLSAAELLAARVGGLSYSDMTADPALWGSSLVKATRLLGLSGLILGFDPALAAAAAVKDDPLEGTGFGIAVEAFSRLVQTEQEHIGCIAAMAGPLSLAQAIHGDGFPDHLADLKQVTVSMAEAFCKSRPDLLLFREGAALFEGGMGTPQRKAFNTLKNMASYFSVPVGIFVEGYDSADLPSLAKLKVPFILLGADRDGNAPEVDAVRDLAFDVQGIGVPLPFEQTDRARELAGEYASQLGDVNYLYTAMNELTPETDLEAVLALVGDLNG</sequence>
<dbReference type="SUPFAM" id="SSF51726">
    <property type="entry name" value="UROD/MetE-like"/>
    <property type="match status" value="1"/>
</dbReference>
<dbReference type="InterPro" id="IPR038071">
    <property type="entry name" value="UROD/MetE-like_sf"/>
</dbReference>
<dbReference type="AlphaFoldDB" id="A0A501PJI0"/>
<protein>
    <submittedName>
        <fullName evidence="1">Uncharacterized protein</fullName>
    </submittedName>
</protein>
<gene>
    <name evidence="1" type="ORF">FIV46_08055</name>
</gene>
<proteinExistence type="predicted"/>
<dbReference type="EMBL" id="VFIY01000006">
    <property type="protein sequence ID" value="TPD60670.1"/>
    <property type="molecule type" value="Genomic_DNA"/>
</dbReference>
<accession>A0A501PJI0</accession>
<organism evidence="1 2">
    <name type="scientific">Emcibacter nanhaiensis</name>
    <dbReference type="NCBI Taxonomy" id="1505037"/>
    <lineage>
        <taxon>Bacteria</taxon>
        <taxon>Pseudomonadati</taxon>
        <taxon>Pseudomonadota</taxon>
        <taxon>Alphaproteobacteria</taxon>
        <taxon>Emcibacterales</taxon>
        <taxon>Emcibacteraceae</taxon>
        <taxon>Emcibacter</taxon>
    </lineage>
</organism>
<evidence type="ECO:0000313" key="1">
    <source>
        <dbReference type="EMBL" id="TPD60670.1"/>
    </source>
</evidence>
<name>A0A501PJI0_9PROT</name>
<dbReference type="OrthoDB" id="5530180at2"/>
<reference evidence="2" key="1">
    <citation type="submission" date="2019-06" db="EMBL/GenBank/DDBJ databases">
        <title>The complete genome of Emcibacter congregatus ZYLT.</title>
        <authorList>
            <person name="Zhao Z."/>
        </authorList>
    </citation>
    <scope>NUCLEOTIDE SEQUENCE [LARGE SCALE GENOMIC DNA]</scope>
    <source>
        <strain evidence="2">MCCC 1A06723</strain>
    </source>
</reference>
<keyword evidence="2" id="KW-1185">Reference proteome</keyword>
<evidence type="ECO:0000313" key="2">
    <source>
        <dbReference type="Proteomes" id="UP000319148"/>
    </source>
</evidence>